<organism evidence="2 3">
    <name type="scientific">Paracoccidioides lutzii (strain ATCC MYA-826 / Pb01)</name>
    <name type="common">Paracoccidioides brasiliensis</name>
    <dbReference type="NCBI Taxonomy" id="502779"/>
    <lineage>
        <taxon>Eukaryota</taxon>
        <taxon>Fungi</taxon>
        <taxon>Dikarya</taxon>
        <taxon>Ascomycota</taxon>
        <taxon>Pezizomycotina</taxon>
        <taxon>Eurotiomycetes</taxon>
        <taxon>Eurotiomycetidae</taxon>
        <taxon>Onygenales</taxon>
        <taxon>Ajellomycetaceae</taxon>
        <taxon>Paracoccidioides</taxon>
    </lineage>
</organism>
<accession>A0A0A2V6T5</accession>
<keyword evidence="3" id="KW-1185">Reference proteome</keyword>
<proteinExistence type="predicted"/>
<dbReference type="GeneID" id="26970414"/>
<dbReference type="OrthoDB" id="10635708at2759"/>
<dbReference type="Proteomes" id="UP000002059">
    <property type="component" value="Partially assembled WGS sequence"/>
</dbReference>
<protein>
    <submittedName>
        <fullName evidence="2">Uncharacterized protein</fullName>
    </submittedName>
</protein>
<reference evidence="2 3" key="1">
    <citation type="journal article" date="2011" name="PLoS Genet.">
        <title>Comparative genomic analysis of human fungal pathogens causing paracoccidioidomycosis.</title>
        <authorList>
            <person name="Desjardins C.A."/>
            <person name="Champion M.D."/>
            <person name="Holder J.W."/>
            <person name="Muszewska A."/>
            <person name="Goldberg J."/>
            <person name="Bailao A.M."/>
            <person name="Brigido M.M."/>
            <person name="Ferreira M.E."/>
            <person name="Garcia A.M."/>
            <person name="Grynberg M."/>
            <person name="Gujja S."/>
            <person name="Heiman D.I."/>
            <person name="Henn M.R."/>
            <person name="Kodira C.D."/>
            <person name="Leon-Narvaez H."/>
            <person name="Longo L.V."/>
            <person name="Ma L.J."/>
            <person name="Malavazi I."/>
            <person name="Matsuo A.L."/>
            <person name="Morais F.V."/>
            <person name="Pereira M."/>
            <person name="Rodriguez-Brito S."/>
            <person name="Sakthikumar S."/>
            <person name="Salem-Izacc S.M."/>
            <person name="Sykes S.M."/>
            <person name="Teixeira M.M."/>
            <person name="Vallejo M.C."/>
            <person name="Walter M.E."/>
            <person name="Yandava C."/>
            <person name="Young S."/>
            <person name="Zeng Q."/>
            <person name="Zucker J."/>
            <person name="Felipe M.S."/>
            <person name="Goldman G.H."/>
            <person name="Haas B.J."/>
            <person name="McEwen J.G."/>
            <person name="Nino-Vega G."/>
            <person name="Puccia R."/>
            <person name="San-Blas G."/>
            <person name="Soares C.M."/>
            <person name="Birren B.W."/>
            <person name="Cuomo C.A."/>
        </authorList>
    </citation>
    <scope>NUCLEOTIDE SEQUENCE [LARGE SCALE GENOMIC DNA]</scope>
    <source>
        <strain evidence="3">ATCC MYA-826 / Pb01</strain>
    </source>
</reference>
<evidence type="ECO:0000313" key="2">
    <source>
        <dbReference type="EMBL" id="KGQ01825.1"/>
    </source>
</evidence>
<feature type="region of interest" description="Disordered" evidence="1">
    <location>
        <begin position="74"/>
        <end position="96"/>
    </location>
</feature>
<feature type="region of interest" description="Disordered" evidence="1">
    <location>
        <begin position="1"/>
        <end position="28"/>
    </location>
</feature>
<evidence type="ECO:0000313" key="3">
    <source>
        <dbReference type="Proteomes" id="UP000002059"/>
    </source>
</evidence>
<feature type="region of interest" description="Disordered" evidence="1">
    <location>
        <begin position="150"/>
        <end position="179"/>
    </location>
</feature>
<feature type="compositionally biased region" description="Polar residues" evidence="1">
    <location>
        <begin position="150"/>
        <end position="165"/>
    </location>
</feature>
<gene>
    <name evidence="2" type="ORF">PAAG_11400</name>
</gene>
<evidence type="ECO:0000256" key="1">
    <source>
        <dbReference type="SAM" id="MobiDB-lite"/>
    </source>
</evidence>
<dbReference type="RefSeq" id="XP_015703317.1">
    <property type="nucleotide sequence ID" value="XM_015847055.1"/>
</dbReference>
<sequence length="179" mass="20080">MNVLEPQGDAAGFTSTSRSHTSRNFNGGHVGISNIQTYRITEELGMAWQVLGYTDNAILPIATLQWKQTLLPTRGHDENVPRRGTGTNRDNRPMPPGTMAEATALKGIHLDSDRARAIERAILIDRYINIYIHLYASLRFQLQGRLGQSVTKPTNQPINQSINQRNSRHRLESVVLPQK</sequence>
<dbReference type="VEuPathDB" id="FungiDB:PAAG_11400"/>
<dbReference type="EMBL" id="KN293995">
    <property type="protein sequence ID" value="KGQ01825.1"/>
    <property type="molecule type" value="Genomic_DNA"/>
</dbReference>
<dbReference type="HOGENOM" id="CLU_1503910_0_0_1"/>
<dbReference type="KEGG" id="pbl:PAAG_11400"/>
<name>A0A0A2V6T5_PARBA</name>
<feature type="compositionally biased region" description="Polar residues" evidence="1">
    <location>
        <begin position="13"/>
        <end position="25"/>
    </location>
</feature>
<dbReference type="AlphaFoldDB" id="A0A0A2V6T5"/>